<dbReference type="AlphaFoldDB" id="A0A081NLT1"/>
<dbReference type="PROSITE" id="PS00675">
    <property type="entry name" value="SIGMA54_INTERACT_1"/>
    <property type="match status" value="1"/>
</dbReference>
<dbReference type="eggNOG" id="COG2842">
    <property type="taxonomic scope" value="Bacteria"/>
</dbReference>
<reference evidence="2 3" key="1">
    <citation type="submission" date="2014-06" db="EMBL/GenBank/DDBJ databases">
        <title>Whole Genome Sequences of Three Symbiotic Endozoicomonas Bacteria.</title>
        <authorList>
            <person name="Neave M.J."/>
            <person name="Apprill A."/>
            <person name="Voolstra C.R."/>
        </authorList>
    </citation>
    <scope>NUCLEOTIDE SEQUENCE [LARGE SCALE GENOMIC DNA]</scope>
    <source>
        <strain evidence="2 3">DSM 25634</strain>
    </source>
</reference>
<evidence type="ECO:0000313" key="2">
    <source>
        <dbReference type="EMBL" id="KEQ19404.1"/>
    </source>
</evidence>
<dbReference type="SUPFAM" id="SSF52540">
    <property type="entry name" value="P-loop containing nucleoside triphosphate hydrolases"/>
    <property type="match status" value="1"/>
</dbReference>
<dbReference type="Pfam" id="PF05621">
    <property type="entry name" value="TniB"/>
    <property type="match status" value="1"/>
</dbReference>
<sequence>MSKKTVIEQDKEYILDLFITYPPIDEIISYIEKCLLDSKDRNQPLCLLITGDTGSGKSEIGKQCAKLFPRNDEGIISKVPFLYSQVFGSSKPKDLSSKLLHDLGDPAYNRGTDKDLRQRAIDMLSDENIGNKGVYLDEFHSLIDTDNQSVIFSTGEALKDIIIGSKSTFIAAGMPWSTVIIETNRQLARRFKKIINIPFIDIRNKDEYDIFTDILKNCDEYLPFKKNFLSANHDIIIKMFACCAGRTGDLFDIIKWAAIEAFSNNQKSITLENLASAFDVEGDSFLISDNPFTTSNNNNLKIKILTEQSKWLKEEERIRGEKRIRDAIFENFSAAEILSPSKKTRKKK</sequence>
<name>A0A081NLT1_9GAMM</name>
<dbReference type="OrthoDB" id="6058098at2"/>
<dbReference type="Proteomes" id="UP000028073">
    <property type="component" value="Unassembled WGS sequence"/>
</dbReference>
<proteinExistence type="predicted"/>
<keyword evidence="3" id="KW-1185">Reference proteome</keyword>
<evidence type="ECO:0000259" key="1">
    <source>
        <dbReference type="SMART" id="SM00382"/>
    </source>
</evidence>
<dbReference type="Gene3D" id="3.40.50.300">
    <property type="entry name" value="P-loop containing nucleotide triphosphate hydrolases"/>
    <property type="match status" value="1"/>
</dbReference>
<dbReference type="InterPro" id="IPR003593">
    <property type="entry name" value="AAA+_ATPase"/>
</dbReference>
<gene>
    <name evidence="2" type="ORF">GZ78_05475</name>
</gene>
<dbReference type="STRING" id="1137799.GZ78_05475"/>
<feature type="domain" description="AAA+ ATPase" evidence="1">
    <location>
        <begin position="43"/>
        <end position="201"/>
    </location>
</feature>
<dbReference type="InterPro" id="IPR025662">
    <property type="entry name" value="Sigma_54_int_dom_ATP-bd_1"/>
</dbReference>
<organism evidence="2 3">
    <name type="scientific">Endozoicomonas numazuensis</name>
    <dbReference type="NCBI Taxonomy" id="1137799"/>
    <lineage>
        <taxon>Bacteria</taxon>
        <taxon>Pseudomonadati</taxon>
        <taxon>Pseudomonadota</taxon>
        <taxon>Gammaproteobacteria</taxon>
        <taxon>Oceanospirillales</taxon>
        <taxon>Endozoicomonadaceae</taxon>
        <taxon>Endozoicomonas</taxon>
    </lineage>
</organism>
<protein>
    <recommendedName>
        <fullName evidence="1">AAA+ ATPase domain-containing protein</fullName>
    </recommendedName>
</protein>
<dbReference type="SMART" id="SM00382">
    <property type="entry name" value="AAA"/>
    <property type="match status" value="1"/>
</dbReference>
<comment type="caution">
    <text evidence="2">The sequence shown here is derived from an EMBL/GenBank/DDBJ whole genome shotgun (WGS) entry which is preliminary data.</text>
</comment>
<accession>A0A081NLT1</accession>
<dbReference type="InterPro" id="IPR008868">
    <property type="entry name" value="TniB"/>
</dbReference>
<dbReference type="RefSeq" id="WP_034833219.1">
    <property type="nucleotide sequence ID" value="NZ_JOKH01000001.1"/>
</dbReference>
<evidence type="ECO:0000313" key="3">
    <source>
        <dbReference type="Proteomes" id="UP000028073"/>
    </source>
</evidence>
<dbReference type="EMBL" id="JOKH01000001">
    <property type="protein sequence ID" value="KEQ19404.1"/>
    <property type="molecule type" value="Genomic_DNA"/>
</dbReference>
<dbReference type="InterPro" id="IPR027417">
    <property type="entry name" value="P-loop_NTPase"/>
</dbReference>